<proteinExistence type="predicted"/>
<keyword evidence="9" id="KW-1185">Reference proteome</keyword>
<dbReference type="Gene3D" id="3.30.200.20">
    <property type="entry name" value="Phosphorylase Kinase, domain 1"/>
    <property type="match status" value="1"/>
</dbReference>
<dbReference type="InterPro" id="IPR016024">
    <property type="entry name" value="ARM-type_fold"/>
</dbReference>
<feature type="compositionally biased region" description="Polar residues" evidence="5">
    <location>
        <begin position="902"/>
        <end position="913"/>
    </location>
</feature>
<feature type="transmembrane region" description="Helical" evidence="6">
    <location>
        <begin position="1275"/>
        <end position="1300"/>
    </location>
</feature>
<evidence type="ECO:0000256" key="1">
    <source>
        <dbReference type="ARBA" id="ARBA00004370"/>
    </source>
</evidence>
<dbReference type="PROSITE" id="PS50011">
    <property type="entry name" value="PROTEIN_KINASE_DOM"/>
    <property type="match status" value="1"/>
</dbReference>
<dbReference type="InterPro" id="IPR013057">
    <property type="entry name" value="AA_transpt_TM"/>
</dbReference>
<evidence type="ECO:0000256" key="5">
    <source>
        <dbReference type="SAM" id="MobiDB-lite"/>
    </source>
</evidence>
<evidence type="ECO:0000313" key="8">
    <source>
        <dbReference type="EMBL" id="CAG5156983.1"/>
    </source>
</evidence>
<feature type="transmembrane region" description="Helical" evidence="6">
    <location>
        <begin position="1142"/>
        <end position="1163"/>
    </location>
</feature>
<dbReference type="SUPFAM" id="SSF56112">
    <property type="entry name" value="Protein kinase-like (PK-like)"/>
    <property type="match status" value="1"/>
</dbReference>
<evidence type="ECO:0000256" key="6">
    <source>
        <dbReference type="SAM" id="Phobius"/>
    </source>
</evidence>
<feature type="compositionally biased region" description="Polar residues" evidence="5">
    <location>
        <begin position="751"/>
        <end position="766"/>
    </location>
</feature>
<feature type="region of interest" description="Disordered" evidence="5">
    <location>
        <begin position="694"/>
        <end position="792"/>
    </location>
</feature>
<feature type="region of interest" description="Disordered" evidence="5">
    <location>
        <begin position="873"/>
        <end position="916"/>
    </location>
</feature>
<reference evidence="8" key="1">
    <citation type="submission" date="2021-05" db="EMBL/GenBank/DDBJ databases">
        <authorList>
            <person name="Stam R."/>
        </authorList>
    </citation>
    <scope>NUCLEOTIDE SEQUENCE</scope>
    <source>
        <strain evidence="8">CS162</strain>
    </source>
</reference>
<feature type="compositionally biased region" description="Gly residues" evidence="5">
    <location>
        <begin position="719"/>
        <end position="729"/>
    </location>
</feature>
<dbReference type="Pfam" id="PF00069">
    <property type="entry name" value="Pkinase"/>
    <property type="match status" value="1"/>
</dbReference>
<dbReference type="GO" id="GO:0016020">
    <property type="term" value="C:membrane"/>
    <property type="evidence" value="ECO:0007669"/>
    <property type="project" value="UniProtKB-SubCell"/>
</dbReference>
<name>A0A8J2MZG1_9PLEO</name>
<gene>
    <name evidence="8" type="ORF">ALTATR162_LOCUS4776</name>
</gene>
<evidence type="ECO:0000256" key="2">
    <source>
        <dbReference type="ARBA" id="ARBA00022692"/>
    </source>
</evidence>
<sequence>MFSNALKSFTSNISSNYTLSPQPTSHSGPWKIYDAKKKSTGKAASVFVFDKKSLEPPAGAGFGGRSAASGLKRAHEEVVERLKKEASSLARLRHPNVLELAEPVEETRGGGLMFATEPVTASLAGLLQEKDEQEKAGGVGGRRSRYVVEEADGQKRRRELEIDELEIQKGLLQIAKGLEFLHESAGLVHANLTPEAIFINAKSDWKISGLGFSTPPENSTKPTSVTPISLSEVLNHDARLPRYVQLNIDYSSPDFIMDNNITPAADMFSLGMLIIALYNSPHKSPLEFNGSSSSYKRAFSSSSSIPSKTNNFMASQPLPRDLANGVLDRLITRRPAQRLDAREFQQAQYFDNILVSTIRFLDSLPGKTPNEKSQFMRGLPRILNQFPKSVLDKKILPALLEEMKDRELLTLILQNVFKIVTMLPSGKRAFTEKVIPKLREIFLTAAAANTKAPQQERDSLKEAGLMVLLENMQIAADNSSGKEFKDDILPIINYALESPTHSLVDAALRTLPIVLPILDFSTVKNELFPVIASIFAKTSSMGIKIRGLEAFKTLCGGGNEQQDDQGDGLTGMVAAPKAKSSSVSILDKYTIQEKIVPLLRGIKTKEPAVMMAALDVFKAISNQVDSDFLAMDVLPILWQFSLGPLLNLQQFQSYMSLIKMTSARVENEQTRKLQELGANNSTATTRNEFMSFGGPSATNGFDTSNGNGDTDFEALVRGGQQGSSGGTDMLGGDPWANASASTTSSAVLPSRPSTNRTRSNNASPAATFSWSTPPVSPPPTTNLSAPKPQSRAITPDNTLNTLNSSFPALSAANPGIGSTSFTQPQQQQVRPAMSMNNMISPTSTTTPSYTNNMQSPGIDWSKAGNSSMASNNWGGMGTSNINTNTMSNSMSSFPSIAPPPSQSRTQSPYSSFSIAPPPLKPAGAEVHSLRKMALKSFFGGKASPTDTTSQSSNERVALEKEKGYDAEAAGGILPTSADTDSDASITIGRQIELEANNAIKYRTCSWPKTAALLFSEYICLAIMSFPWSYSILGLVPGLILTFVIAGLVLYTSLTTWEFCMRHPQIRDVCDIGQMLFWNKKWAFYATAVMFVLNNVFIMGLHCLVGAKWWNTITGHGTCTIVFAAITAIISFAASLPRTFSTLATLATASAAFTFISVILAAAFSGVDGKPAGYPSEGELQVYAVPPAGTTFVMGMSAFMNISYTFIGQITLPSFIAEMKEPKDFPKALWAVTICEVLVFSLVGGVVYGYTGTNYMTSPAFGSISNEVYKKVSFTFMVPTIIFLGVLYASVTARFVLFRIYGSQSRHRTGHTVAGWLTWIAILAVLWVFAFIIAEVIPFFSDLLSLMSSLFDSFFGFIFWGVAYIRLRRERWGPDFWKTRGFRGYAGFFFNIVLCLIGLLFLTAGTYATVQSIIDGYKADGFGGPFTCADNGL</sequence>
<dbReference type="FunFam" id="1.20.1740.10:FF:000039">
    <property type="entry name" value="Neutral amino acid transporter (Eurofung)"/>
    <property type="match status" value="1"/>
</dbReference>
<feature type="region of interest" description="Disordered" evidence="5">
    <location>
        <begin position="804"/>
        <end position="828"/>
    </location>
</feature>
<dbReference type="SUPFAM" id="SSF48371">
    <property type="entry name" value="ARM repeat"/>
    <property type="match status" value="1"/>
</dbReference>
<evidence type="ECO:0000259" key="7">
    <source>
        <dbReference type="PROSITE" id="PS50011"/>
    </source>
</evidence>
<dbReference type="Pfam" id="PF01490">
    <property type="entry name" value="Aa_trans"/>
    <property type="match status" value="1"/>
</dbReference>
<evidence type="ECO:0000313" key="9">
    <source>
        <dbReference type="Proteomes" id="UP000676310"/>
    </source>
</evidence>
<feature type="transmembrane region" description="Helical" evidence="6">
    <location>
        <begin position="1387"/>
        <end position="1409"/>
    </location>
</feature>
<evidence type="ECO:0000256" key="4">
    <source>
        <dbReference type="ARBA" id="ARBA00023136"/>
    </source>
</evidence>
<dbReference type="Gene3D" id="1.25.10.10">
    <property type="entry name" value="Leucine-rich Repeat Variant"/>
    <property type="match status" value="1"/>
</dbReference>
<dbReference type="GeneID" id="67016480"/>
<dbReference type="Proteomes" id="UP000676310">
    <property type="component" value="Unassembled WGS sequence"/>
</dbReference>
<keyword evidence="3 6" id="KW-1133">Transmembrane helix</keyword>
<dbReference type="PANTHER" id="PTHR12984">
    <property type="entry name" value="SCY1-RELATED S/T PROTEIN KINASE-LIKE"/>
    <property type="match status" value="1"/>
</dbReference>
<dbReference type="InterPro" id="IPR051177">
    <property type="entry name" value="CIK-Related_Protein"/>
</dbReference>
<dbReference type="EMBL" id="CAJRGZ010000017">
    <property type="protein sequence ID" value="CAG5156983.1"/>
    <property type="molecule type" value="Genomic_DNA"/>
</dbReference>
<feature type="transmembrane region" description="Helical" evidence="6">
    <location>
        <begin position="1345"/>
        <end position="1366"/>
    </location>
</feature>
<keyword evidence="4 6" id="KW-0472">Membrane</keyword>
<feature type="compositionally biased region" description="Low complexity" evidence="5">
    <location>
        <begin position="878"/>
        <end position="892"/>
    </location>
</feature>
<dbReference type="Gene3D" id="1.10.510.10">
    <property type="entry name" value="Transferase(Phosphotransferase) domain 1"/>
    <property type="match status" value="1"/>
</dbReference>
<dbReference type="RefSeq" id="XP_043168326.1">
    <property type="nucleotide sequence ID" value="XM_043312391.1"/>
</dbReference>
<feature type="compositionally biased region" description="Low complexity" evidence="5">
    <location>
        <begin position="736"/>
        <end position="746"/>
    </location>
</feature>
<feature type="compositionally biased region" description="Polar residues" evidence="5">
    <location>
        <begin position="816"/>
        <end position="828"/>
    </location>
</feature>
<keyword evidence="2 6" id="KW-0812">Transmembrane</keyword>
<feature type="transmembrane region" description="Helical" evidence="6">
    <location>
        <begin position="1183"/>
        <end position="1206"/>
    </location>
</feature>
<comment type="subcellular location">
    <subcellularLocation>
        <location evidence="1">Membrane</location>
    </subcellularLocation>
</comment>
<feature type="compositionally biased region" description="Polar residues" evidence="5">
    <location>
        <begin position="696"/>
        <end position="708"/>
    </location>
</feature>
<organism evidence="8 9">
    <name type="scientific">Alternaria atra</name>
    <dbReference type="NCBI Taxonomy" id="119953"/>
    <lineage>
        <taxon>Eukaryota</taxon>
        <taxon>Fungi</taxon>
        <taxon>Dikarya</taxon>
        <taxon>Ascomycota</taxon>
        <taxon>Pezizomycotina</taxon>
        <taxon>Dothideomycetes</taxon>
        <taxon>Pleosporomycetidae</taxon>
        <taxon>Pleosporales</taxon>
        <taxon>Pleosporineae</taxon>
        <taxon>Pleosporaceae</taxon>
        <taxon>Alternaria</taxon>
        <taxon>Alternaria sect. Ulocladioides</taxon>
    </lineage>
</organism>
<feature type="transmembrane region" description="Helical" evidence="6">
    <location>
        <begin position="1312"/>
        <end position="1333"/>
    </location>
</feature>
<dbReference type="CDD" id="cd14011">
    <property type="entry name" value="PK_SCY1_like"/>
    <property type="match status" value="1"/>
</dbReference>
<accession>A0A8J2MZG1</accession>
<feature type="transmembrane region" description="Helical" evidence="6">
    <location>
        <begin position="1027"/>
        <end position="1051"/>
    </location>
</feature>
<feature type="transmembrane region" description="Helical" evidence="6">
    <location>
        <begin position="1112"/>
        <end position="1135"/>
    </location>
</feature>
<feature type="transmembrane region" description="Helical" evidence="6">
    <location>
        <begin position="1227"/>
        <end position="1249"/>
    </location>
</feature>
<protein>
    <recommendedName>
        <fullName evidence="7">Protein kinase domain-containing protein</fullName>
    </recommendedName>
</protein>
<evidence type="ECO:0000256" key="3">
    <source>
        <dbReference type="ARBA" id="ARBA00022989"/>
    </source>
</evidence>
<dbReference type="GO" id="GO:0004672">
    <property type="term" value="F:protein kinase activity"/>
    <property type="evidence" value="ECO:0007669"/>
    <property type="project" value="InterPro"/>
</dbReference>
<dbReference type="InterPro" id="IPR011989">
    <property type="entry name" value="ARM-like"/>
</dbReference>
<feature type="domain" description="Protein kinase" evidence="7">
    <location>
        <begin position="32"/>
        <end position="350"/>
    </location>
</feature>
<dbReference type="PANTHER" id="PTHR12984:SF6">
    <property type="entry name" value="SCY1-LIKE PROTEIN 2"/>
    <property type="match status" value="1"/>
</dbReference>
<dbReference type="SMART" id="SM00220">
    <property type="entry name" value="S_TKc"/>
    <property type="match status" value="1"/>
</dbReference>
<comment type="caution">
    <text evidence="8">The sequence shown here is derived from an EMBL/GenBank/DDBJ whole genome shotgun (WGS) entry which is preliminary data.</text>
</comment>
<feature type="transmembrane region" description="Helical" evidence="6">
    <location>
        <begin position="1081"/>
        <end position="1106"/>
    </location>
</feature>
<dbReference type="InterPro" id="IPR000719">
    <property type="entry name" value="Prot_kinase_dom"/>
</dbReference>
<dbReference type="GO" id="GO:0005524">
    <property type="term" value="F:ATP binding"/>
    <property type="evidence" value="ECO:0007669"/>
    <property type="project" value="InterPro"/>
</dbReference>
<dbReference type="InterPro" id="IPR011009">
    <property type="entry name" value="Kinase-like_dom_sf"/>
</dbReference>
<dbReference type="OrthoDB" id="79687at2759"/>